<dbReference type="RefSeq" id="WP_210117305.1">
    <property type="nucleotide sequence ID" value="NZ_CP054257.1"/>
</dbReference>
<evidence type="ECO:0008006" key="3">
    <source>
        <dbReference type="Google" id="ProtNLM"/>
    </source>
</evidence>
<gene>
    <name evidence="1" type="ORF">HRI96_10530</name>
</gene>
<dbReference type="AlphaFoldDB" id="A0A975F1X6"/>
<evidence type="ECO:0000313" key="2">
    <source>
        <dbReference type="Proteomes" id="UP000671995"/>
    </source>
</evidence>
<name>A0A975F1X6_9SPIR</name>
<dbReference type="PROSITE" id="PS51257">
    <property type="entry name" value="PROKAR_LIPOPROTEIN"/>
    <property type="match status" value="1"/>
</dbReference>
<dbReference type="Proteomes" id="UP000671995">
    <property type="component" value="Chromosome"/>
</dbReference>
<organism evidence="1 2">
    <name type="scientific">Treponema parvum</name>
    <dbReference type="NCBI Taxonomy" id="138851"/>
    <lineage>
        <taxon>Bacteria</taxon>
        <taxon>Pseudomonadati</taxon>
        <taxon>Spirochaetota</taxon>
        <taxon>Spirochaetia</taxon>
        <taxon>Spirochaetales</taxon>
        <taxon>Treponemataceae</taxon>
        <taxon>Treponema</taxon>
    </lineage>
</organism>
<evidence type="ECO:0000313" key="1">
    <source>
        <dbReference type="EMBL" id="QTQ12594.1"/>
    </source>
</evidence>
<reference evidence="1" key="1">
    <citation type="submission" date="2020-05" db="EMBL/GenBank/DDBJ databases">
        <authorList>
            <person name="Zeng H."/>
            <person name="Chan Y.K."/>
            <person name="Watt R.M."/>
        </authorList>
    </citation>
    <scope>NUCLEOTIDE SEQUENCE</scope>
    <source>
        <strain evidence="1">ATCC 700773</strain>
    </source>
</reference>
<dbReference type="EMBL" id="CP054257">
    <property type="protein sequence ID" value="QTQ12594.1"/>
    <property type="molecule type" value="Genomic_DNA"/>
</dbReference>
<reference evidence="1" key="2">
    <citation type="journal article" date="2021" name="Microbiol. Resour. Announc.">
        <title>Complete Genome Sequences of Three Human Oral Treponema parvum Isolates.</title>
        <authorList>
            <person name="Zeng H."/>
            <person name="Watt R.M."/>
        </authorList>
    </citation>
    <scope>NUCLEOTIDE SEQUENCE</scope>
    <source>
        <strain evidence="1">ATCC 700773</strain>
    </source>
</reference>
<accession>A0A975F1X6</accession>
<sequence>MNALRKIGILAVAALITLIGITGCKIVTQPTTVEVEKPVYTTALPTGTYTIYHLQQKPTGGKAIADYVLQTSDTETDKTVEANTMLAALAKTYTGFTAKSMSQNESAVYIFYDRNEIIYTFNTGEGAFKDGAKTKEIKGLFGSAVQKPKATELDAPLGKNLYRWVVSSDKSDAPYSFGAENISIDAKWTEKSESLKILGKFEANQSQERKTGYRLQAYL</sequence>
<proteinExistence type="predicted"/>
<protein>
    <recommendedName>
        <fullName evidence="3">Lipoprotein</fullName>
    </recommendedName>
</protein>